<dbReference type="GO" id="GO:0003871">
    <property type="term" value="F:5-methyltetrahydropteroyltriglutamate-homocysteine S-methyltransferase activity"/>
    <property type="evidence" value="ECO:0007669"/>
    <property type="project" value="UniProtKB-EC"/>
</dbReference>
<organism evidence="2 4">
    <name type="scientific">Halobacterium salinarum (strain ATCC 33171 / DSM 3754 / JCM 8978 / NBRC 102687 / NCIMB 764 / 91-R6)</name>
    <dbReference type="NCBI Taxonomy" id="2597657"/>
    <lineage>
        <taxon>Archaea</taxon>
        <taxon>Methanobacteriati</taxon>
        <taxon>Methanobacteriota</taxon>
        <taxon>Stenosarchaea group</taxon>
        <taxon>Halobacteria</taxon>
        <taxon>Halobacteriales</taxon>
        <taxon>Halobacteriaceae</taxon>
        <taxon>Halobacterium</taxon>
    </lineage>
</organism>
<evidence type="ECO:0000313" key="4">
    <source>
        <dbReference type="Proteomes" id="UP000296216"/>
    </source>
</evidence>
<keyword evidence="2" id="KW-0489">Methyltransferase</keyword>
<reference evidence="2 4" key="1">
    <citation type="journal article" date="2019" name="Microbiol. Resour. Announc.">
        <title>The Genome Sequence of the Halobacterium salinarum Type Strain Is Closely Related to That of Laboratory Strains NRC-1 and R1.</title>
        <authorList>
            <person name="Pfeiffer F."/>
            <person name="Marchfelder A."/>
            <person name="Habermann B."/>
            <person name="Dyall-Smith M.L."/>
        </authorList>
    </citation>
    <scope>NUCLEOTIDE SEQUENCE [LARGE SCALE GENOMIC DNA]</scope>
    <source>
        <strain evidence="2">91-R6</strain>
        <strain evidence="4">ATCC 33171 / DSM 3754 / JCM 8978 / NBRC 102687 / NCIMB 764 / 91-R6</strain>
    </source>
</reference>
<dbReference type="EC" id="2.1.1.14" evidence="2"/>
<evidence type="ECO:0000313" key="3">
    <source>
        <dbReference type="EMBL" id="TYO76099.1"/>
    </source>
</evidence>
<accession>A0A4D6GV56</accession>
<dbReference type="Gene3D" id="3.20.20.210">
    <property type="match status" value="1"/>
</dbReference>
<dbReference type="InterPro" id="IPR038071">
    <property type="entry name" value="UROD/MetE-like_sf"/>
</dbReference>
<evidence type="ECO:0000313" key="5">
    <source>
        <dbReference type="Proteomes" id="UP000323075"/>
    </source>
</evidence>
<dbReference type="EMBL" id="CP038631">
    <property type="protein sequence ID" value="QCC44986.1"/>
    <property type="molecule type" value="Genomic_DNA"/>
</dbReference>
<name>A0A4D6GV56_HALS9</name>
<dbReference type="GeneID" id="39855173"/>
<dbReference type="Proteomes" id="UP000296216">
    <property type="component" value="Chromosome"/>
</dbReference>
<reference evidence="3 5" key="2">
    <citation type="submission" date="2019-07" db="EMBL/GenBank/DDBJ databases">
        <title>Genomic Encyclopedia of Archaeal and Bacterial Type Strains, Phase II (KMG-II): from individual species to whole genera.</title>
        <authorList>
            <person name="Goeker M."/>
        </authorList>
    </citation>
    <scope>NUCLEOTIDE SEQUENCE [LARGE SCALE GENOMIC DNA]</scope>
    <source>
        <strain evidence="3 5">DSM 3754</strain>
    </source>
</reference>
<reference evidence="2" key="3">
    <citation type="journal article" name="MicrobiologyOpen">
        <title>Whole-genome comparison between the type strain of Halobacterium salinarum (DSM 3754(T)) and the laboratory strains R1 and NRC-1.</title>
        <authorList>
            <person name="Pfeiffer F."/>
            <person name="Losensky G."/>
            <person name="Marchfelder A."/>
            <person name="Habermann B."/>
            <person name="Dyall-Smith M."/>
        </authorList>
    </citation>
    <scope>NUCLEOTIDE SEQUENCE</scope>
    <source>
        <strain evidence="2">91-R6</strain>
    </source>
</reference>
<feature type="region of interest" description="Disordered" evidence="1">
    <location>
        <begin position="1"/>
        <end position="25"/>
    </location>
</feature>
<dbReference type="SUPFAM" id="SSF51726">
    <property type="entry name" value="UROD/MetE-like"/>
    <property type="match status" value="1"/>
</dbReference>
<dbReference type="EMBL" id="VRYN01000003">
    <property type="protein sequence ID" value="TYO76099.1"/>
    <property type="molecule type" value="Genomic_DNA"/>
</dbReference>
<protein>
    <submittedName>
        <fullName evidence="2">5-methyltetrahydropteroyltriglutamate--homocysteine S-methyltransferase (Methionine synthase II)</fullName>
        <ecNumber evidence="2">2.1.1.14</ecNumber>
    </submittedName>
    <submittedName>
        <fullName evidence="3">5-methyltetrahydropteroyltriglutamate--homocysteine methyltransferase</fullName>
    </submittedName>
</protein>
<sequence>MSRIATTPGLLPSPVAPDDGAGGPTPVVAADSAVRDAHLAAQRDADLDRVVEGQAGWWDGIVHPLVAHDNVARGPLAHSTAVARGVYRRPVVAGPLTFDGGLGADLAAVADRTASLQAVVPGPYTLSTLATDDHYGDPAEFQAAIAAFLADELAALPDAVATVFVLEPSLIAAPPGDGADERASDAIDTVAAAVTDADVVVHTYGGALDEKVHAHLLDAAIDAVGYDLIADHEDAAYLVGEYGTADSIALGVANPRTPAVDAPATLRERVDWFDDRTPNDFATVYTTTDSVLATLPQSRLVAQLRALGAATTPQS</sequence>
<dbReference type="Proteomes" id="UP000323075">
    <property type="component" value="Unassembled WGS sequence"/>
</dbReference>
<dbReference type="AlphaFoldDB" id="A0A4D6GV56"/>
<evidence type="ECO:0000256" key="1">
    <source>
        <dbReference type="SAM" id="MobiDB-lite"/>
    </source>
</evidence>
<proteinExistence type="predicted"/>
<gene>
    <name evidence="2" type="primary">metE</name>
    <name evidence="3" type="ORF">APQ99_01654</name>
    <name evidence="2" type="ORF">HBSAL_06655</name>
</gene>
<keyword evidence="2" id="KW-0808">Transferase</keyword>
<dbReference type="RefSeq" id="WP_136361405.1">
    <property type="nucleotide sequence ID" value="NZ_VRYN01000003.1"/>
</dbReference>
<dbReference type="GO" id="GO:0032259">
    <property type="term" value="P:methylation"/>
    <property type="evidence" value="ECO:0007669"/>
    <property type="project" value="UniProtKB-KW"/>
</dbReference>
<evidence type="ECO:0000313" key="2">
    <source>
        <dbReference type="EMBL" id="QCC44986.1"/>
    </source>
</evidence>